<dbReference type="PANTHER" id="PTHR22911">
    <property type="entry name" value="ACYL-MALONYL CONDENSING ENZYME-RELATED"/>
    <property type="match status" value="1"/>
</dbReference>
<dbReference type="InterPro" id="IPR000620">
    <property type="entry name" value="EamA_dom"/>
</dbReference>
<feature type="transmembrane region" description="Helical" evidence="5">
    <location>
        <begin position="270"/>
        <end position="289"/>
    </location>
</feature>
<feature type="domain" description="EamA" evidence="6">
    <location>
        <begin position="175"/>
        <end position="312"/>
    </location>
</feature>
<feature type="domain" description="EamA" evidence="6">
    <location>
        <begin position="39"/>
        <end position="155"/>
    </location>
</feature>
<evidence type="ECO:0000256" key="2">
    <source>
        <dbReference type="ARBA" id="ARBA00022692"/>
    </source>
</evidence>
<protein>
    <submittedName>
        <fullName evidence="7">Drug/transporter permease</fullName>
    </submittedName>
</protein>
<organism evidence="7 8">
    <name type="scientific">Legionella feeleii</name>
    <dbReference type="NCBI Taxonomy" id="453"/>
    <lineage>
        <taxon>Bacteria</taxon>
        <taxon>Pseudomonadati</taxon>
        <taxon>Pseudomonadota</taxon>
        <taxon>Gammaproteobacteria</taxon>
        <taxon>Legionellales</taxon>
        <taxon>Legionellaceae</taxon>
        <taxon>Legionella</taxon>
    </lineage>
</organism>
<dbReference type="AlphaFoldDB" id="A0A378IUB0"/>
<dbReference type="RefSeq" id="WP_115175331.1">
    <property type="nucleotide sequence ID" value="NZ_UGNY01000001.1"/>
</dbReference>
<evidence type="ECO:0000256" key="3">
    <source>
        <dbReference type="ARBA" id="ARBA00022989"/>
    </source>
</evidence>
<dbReference type="GO" id="GO:0016020">
    <property type="term" value="C:membrane"/>
    <property type="evidence" value="ECO:0007669"/>
    <property type="project" value="UniProtKB-SubCell"/>
</dbReference>
<feature type="transmembrane region" description="Helical" evidence="5">
    <location>
        <begin position="213"/>
        <end position="232"/>
    </location>
</feature>
<keyword evidence="2 5" id="KW-0812">Transmembrane</keyword>
<keyword evidence="3 5" id="KW-1133">Transmembrane helix</keyword>
<name>A0A378IUB0_9GAMM</name>
<evidence type="ECO:0000259" key="6">
    <source>
        <dbReference type="Pfam" id="PF00892"/>
    </source>
</evidence>
<feature type="transmembrane region" description="Helical" evidence="5">
    <location>
        <begin position="44"/>
        <end position="65"/>
    </location>
</feature>
<dbReference type="Pfam" id="PF00892">
    <property type="entry name" value="EamA"/>
    <property type="match status" value="2"/>
</dbReference>
<evidence type="ECO:0000256" key="4">
    <source>
        <dbReference type="ARBA" id="ARBA00023136"/>
    </source>
</evidence>
<dbReference type="Proteomes" id="UP000254033">
    <property type="component" value="Unassembled WGS sequence"/>
</dbReference>
<feature type="transmembrane region" description="Helical" evidence="5">
    <location>
        <begin position="295"/>
        <end position="312"/>
    </location>
</feature>
<evidence type="ECO:0000313" key="8">
    <source>
        <dbReference type="Proteomes" id="UP000254033"/>
    </source>
</evidence>
<dbReference type="EMBL" id="UGNY01000001">
    <property type="protein sequence ID" value="STX38633.1"/>
    <property type="molecule type" value="Genomic_DNA"/>
</dbReference>
<feature type="transmembrane region" description="Helical" evidence="5">
    <location>
        <begin position="238"/>
        <end position="258"/>
    </location>
</feature>
<feature type="transmembrane region" description="Helical" evidence="5">
    <location>
        <begin position="85"/>
        <end position="107"/>
    </location>
</feature>
<feature type="transmembrane region" description="Helical" evidence="5">
    <location>
        <begin position="139"/>
        <end position="158"/>
    </location>
</feature>
<accession>A0A378IUB0</accession>
<dbReference type="InterPro" id="IPR037185">
    <property type="entry name" value="EmrE-like"/>
</dbReference>
<keyword evidence="4 5" id="KW-0472">Membrane</keyword>
<feature type="transmembrane region" description="Helical" evidence="5">
    <location>
        <begin position="178"/>
        <end position="201"/>
    </location>
</feature>
<sequence>MAVTARTKGIIYIAISYIIFSADEAVIAKLIQLGQNHTIHGHNPISFCNLLFAGSLIGAITLFILQYKNFKAFNFKKLTTIEWLWILVSALLMGFFTPTFFFFGIMYTNVINVILLSTLQPPLTLFAGWLCFREKPTIRLVIASAITMSGCAAIVLLQQWLSIKKPVYLSSTPHLGEIYVILGVISSSLSTLISFHAIKVLPGGIFNTLRMGLGAVFFFFIAVMMFGWSHFADLFSPFLWKWMLLYGNVIVALGMLFNDLGMQRIKVVDDVIAGSFVPVSSIFFSYLILGIVPGIAQLIGGIIILTGIILAVREQIVTL</sequence>
<reference evidence="7 8" key="1">
    <citation type="submission" date="2018-06" db="EMBL/GenBank/DDBJ databases">
        <authorList>
            <consortium name="Pathogen Informatics"/>
            <person name="Doyle S."/>
        </authorList>
    </citation>
    <scope>NUCLEOTIDE SEQUENCE [LARGE SCALE GENOMIC DNA]</scope>
    <source>
        <strain evidence="7 8">NCTC11978</strain>
    </source>
</reference>
<feature type="transmembrane region" description="Helical" evidence="5">
    <location>
        <begin position="113"/>
        <end position="132"/>
    </location>
</feature>
<evidence type="ECO:0000313" key="7">
    <source>
        <dbReference type="EMBL" id="STX38633.1"/>
    </source>
</evidence>
<feature type="transmembrane region" description="Helical" evidence="5">
    <location>
        <begin position="12"/>
        <end position="32"/>
    </location>
</feature>
<dbReference type="SUPFAM" id="SSF103481">
    <property type="entry name" value="Multidrug resistance efflux transporter EmrE"/>
    <property type="match status" value="2"/>
</dbReference>
<dbReference type="PANTHER" id="PTHR22911:SF6">
    <property type="entry name" value="SOLUTE CARRIER FAMILY 35 MEMBER G1"/>
    <property type="match status" value="1"/>
</dbReference>
<evidence type="ECO:0000256" key="5">
    <source>
        <dbReference type="SAM" id="Phobius"/>
    </source>
</evidence>
<gene>
    <name evidence="7" type="ORF">NCTC11978_01820</name>
</gene>
<evidence type="ECO:0000256" key="1">
    <source>
        <dbReference type="ARBA" id="ARBA00004141"/>
    </source>
</evidence>
<comment type="subcellular location">
    <subcellularLocation>
        <location evidence="1">Membrane</location>
        <topology evidence="1">Multi-pass membrane protein</topology>
    </subcellularLocation>
</comment>
<proteinExistence type="predicted"/>